<evidence type="ECO:0000259" key="10">
    <source>
        <dbReference type="PROSITE" id="PS51384"/>
    </source>
</evidence>
<evidence type="ECO:0000313" key="12">
    <source>
        <dbReference type="Proteomes" id="UP000051330"/>
    </source>
</evidence>
<dbReference type="InterPro" id="IPR017938">
    <property type="entry name" value="Riboflavin_synthase-like_b-brl"/>
</dbReference>
<evidence type="ECO:0000256" key="2">
    <source>
        <dbReference type="ARBA" id="ARBA00022630"/>
    </source>
</evidence>
<dbReference type="SUPFAM" id="SSF63380">
    <property type="entry name" value="Riboflavin synthase domain-like"/>
    <property type="match status" value="1"/>
</dbReference>
<feature type="transmembrane region" description="Helical" evidence="9">
    <location>
        <begin position="158"/>
        <end position="176"/>
    </location>
</feature>
<name>A0A0R1MLY5_9LACO</name>
<sequence length="425" mass="48006">MLKRHNYALGLAWLGIFFLIPLPFIQTIATGLPAIYNDERLAILYGTIAYSWMLAAIYLSTRPRWLDRLIGLPEMYMLHGILSIAAIGLAYLHKTGTTSNGWTERLGDWAFNLFLAVMLYSLIFLAGWLTSRLPVLAQIKTWLEKVFHQELTIWVHRLNLVATGFIFIHVLLISYIHAITPFMIVFMTASIFVAASYLWFKIQPKTAAQLVANRTLAPNLQELTIQLPARNRLTLQAGDFVFLTFPDIPGMREGHPFSIVNDPRQDHHQLRFAIRGDGDFTRRLAEIVPPQRVAVVGGFGRYLNFVTEQQPQQLVVIAGGTGVVPLLSLIAQQTTQATTFFYNGHTAANLLYPELFAAWQKRPSFTAYRQVGRFSDDDILHQLPAERRGLAVVIGGPAGMARHWIKVLTANGVPRGQIYYEAFTW</sequence>
<feature type="transmembrane region" description="Helical" evidence="9">
    <location>
        <begin position="73"/>
        <end position="93"/>
    </location>
</feature>
<dbReference type="SUPFAM" id="SSF52343">
    <property type="entry name" value="Ferredoxin reductase-like, C-terminal NADP-linked domain"/>
    <property type="match status" value="1"/>
</dbReference>
<gene>
    <name evidence="11" type="ORF">FD09_GL001113</name>
</gene>
<keyword evidence="12" id="KW-1185">Reference proteome</keyword>
<evidence type="ECO:0000256" key="1">
    <source>
        <dbReference type="ARBA" id="ARBA00001974"/>
    </source>
</evidence>
<dbReference type="RefSeq" id="WP_057822252.1">
    <property type="nucleotide sequence ID" value="NZ_AZEC01000018.1"/>
</dbReference>
<evidence type="ECO:0000256" key="9">
    <source>
        <dbReference type="SAM" id="Phobius"/>
    </source>
</evidence>
<keyword evidence="5" id="KW-0274">FAD</keyword>
<feature type="transmembrane region" description="Helical" evidence="9">
    <location>
        <begin position="113"/>
        <end position="137"/>
    </location>
</feature>
<dbReference type="GO" id="GO:0046872">
    <property type="term" value="F:metal ion binding"/>
    <property type="evidence" value="ECO:0007669"/>
    <property type="project" value="UniProtKB-KW"/>
</dbReference>
<organism evidence="11 12">
    <name type="scientific">Schleiferilactobacillus perolens DSM 12744</name>
    <dbReference type="NCBI Taxonomy" id="1423792"/>
    <lineage>
        <taxon>Bacteria</taxon>
        <taxon>Bacillati</taxon>
        <taxon>Bacillota</taxon>
        <taxon>Bacilli</taxon>
        <taxon>Lactobacillales</taxon>
        <taxon>Lactobacillaceae</taxon>
        <taxon>Schleiferilactobacillus</taxon>
    </lineage>
</organism>
<evidence type="ECO:0000256" key="6">
    <source>
        <dbReference type="ARBA" id="ARBA00023002"/>
    </source>
</evidence>
<dbReference type="OrthoDB" id="573132at2"/>
<accession>A0A0R1MLY5</accession>
<feature type="transmembrane region" description="Helical" evidence="9">
    <location>
        <begin position="12"/>
        <end position="36"/>
    </location>
</feature>
<dbReference type="Gene3D" id="3.40.50.80">
    <property type="entry name" value="Nucleotide-binding domain of ferredoxin-NADP reductase (FNR) module"/>
    <property type="match status" value="1"/>
</dbReference>
<feature type="transmembrane region" description="Helical" evidence="9">
    <location>
        <begin position="42"/>
        <end position="61"/>
    </location>
</feature>
<dbReference type="PANTHER" id="PTHR47354">
    <property type="entry name" value="NADH OXIDOREDUCTASE HCR"/>
    <property type="match status" value="1"/>
</dbReference>
<feature type="domain" description="FAD-binding FR-type" evidence="10">
    <location>
        <begin position="203"/>
        <end position="308"/>
    </location>
</feature>
<keyword evidence="3" id="KW-0001">2Fe-2S</keyword>
<protein>
    <submittedName>
        <fullName evidence="11">Ferric reductase</fullName>
    </submittedName>
</protein>
<dbReference type="PROSITE" id="PS51384">
    <property type="entry name" value="FAD_FR"/>
    <property type="match status" value="1"/>
</dbReference>
<evidence type="ECO:0000313" key="11">
    <source>
        <dbReference type="EMBL" id="KRL08860.1"/>
    </source>
</evidence>
<dbReference type="Gene3D" id="2.40.30.10">
    <property type="entry name" value="Translation factors"/>
    <property type="match status" value="1"/>
</dbReference>
<reference evidence="11 12" key="1">
    <citation type="journal article" date="2015" name="Genome Announc.">
        <title>Expanding the biotechnology potential of lactobacilli through comparative genomics of 213 strains and associated genera.</title>
        <authorList>
            <person name="Sun Z."/>
            <person name="Harris H.M."/>
            <person name="McCann A."/>
            <person name="Guo C."/>
            <person name="Argimon S."/>
            <person name="Zhang W."/>
            <person name="Yang X."/>
            <person name="Jeffery I.B."/>
            <person name="Cooney J.C."/>
            <person name="Kagawa T.F."/>
            <person name="Liu W."/>
            <person name="Song Y."/>
            <person name="Salvetti E."/>
            <person name="Wrobel A."/>
            <person name="Rasinkangas P."/>
            <person name="Parkhill J."/>
            <person name="Rea M.C."/>
            <person name="O'Sullivan O."/>
            <person name="Ritari J."/>
            <person name="Douillard F.P."/>
            <person name="Paul Ross R."/>
            <person name="Yang R."/>
            <person name="Briner A.E."/>
            <person name="Felis G.E."/>
            <person name="de Vos W.M."/>
            <person name="Barrangou R."/>
            <person name="Klaenhammer T.R."/>
            <person name="Caufield P.W."/>
            <person name="Cui Y."/>
            <person name="Zhang H."/>
            <person name="O'Toole P.W."/>
        </authorList>
    </citation>
    <scope>NUCLEOTIDE SEQUENCE [LARGE SCALE GENOMIC DNA]</scope>
    <source>
        <strain evidence="11 12">DSM 12744</strain>
    </source>
</reference>
<dbReference type="GO" id="GO:0051537">
    <property type="term" value="F:2 iron, 2 sulfur cluster binding"/>
    <property type="evidence" value="ECO:0007669"/>
    <property type="project" value="UniProtKB-KW"/>
</dbReference>
<dbReference type="InterPro" id="IPR013112">
    <property type="entry name" value="FAD-bd_8"/>
</dbReference>
<keyword evidence="6" id="KW-0560">Oxidoreductase</keyword>
<dbReference type="InterPro" id="IPR017927">
    <property type="entry name" value="FAD-bd_FR_type"/>
</dbReference>
<feature type="transmembrane region" description="Helical" evidence="9">
    <location>
        <begin position="182"/>
        <end position="200"/>
    </location>
</feature>
<evidence type="ECO:0000256" key="3">
    <source>
        <dbReference type="ARBA" id="ARBA00022714"/>
    </source>
</evidence>
<keyword evidence="8" id="KW-0411">Iron-sulfur</keyword>
<dbReference type="STRING" id="1423792.FD09_GL001113"/>
<evidence type="ECO:0000256" key="5">
    <source>
        <dbReference type="ARBA" id="ARBA00022827"/>
    </source>
</evidence>
<dbReference type="GO" id="GO:0016491">
    <property type="term" value="F:oxidoreductase activity"/>
    <property type="evidence" value="ECO:0007669"/>
    <property type="project" value="UniProtKB-KW"/>
</dbReference>
<evidence type="ECO:0000256" key="4">
    <source>
        <dbReference type="ARBA" id="ARBA00022723"/>
    </source>
</evidence>
<evidence type="ECO:0000256" key="8">
    <source>
        <dbReference type="ARBA" id="ARBA00023014"/>
    </source>
</evidence>
<keyword evidence="9" id="KW-0812">Transmembrane</keyword>
<keyword evidence="4" id="KW-0479">Metal-binding</keyword>
<dbReference type="Proteomes" id="UP000051330">
    <property type="component" value="Unassembled WGS sequence"/>
</dbReference>
<dbReference type="Pfam" id="PF08022">
    <property type="entry name" value="FAD_binding_8"/>
    <property type="match status" value="1"/>
</dbReference>
<dbReference type="InterPro" id="IPR050415">
    <property type="entry name" value="MRET"/>
</dbReference>
<keyword evidence="7" id="KW-0408">Iron</keyword>
<dbReference type="EMBL" id="AZEC01000018">
    <property type="protein sequence ID" value="KRL08860.1"/>
    <property type="molecule type" value="Genomic_DNA"/>
</dbReference>
<evidence type="ECO:0000256" key="7">
    <source>
        <dbReference type="ARBA" id="ARBA00023004"/>
    </source>
</evidence>
<dbReference type="InterPro" id="IPR039261">
    <property type="entry name" value="FNR_nucleotide-bd"/>
</dbReference>
<keyword evidence="2" id="KW-0285">Flavoprotein</keyword>
<dbReference type="AlphaFoldDB" id="A0A0R1MLY5"/>
<comment type="cofactor">
    <cofactor evidence="1">
        <name>FAD</name>
        <dbReference type="ChEBI" id="CHEBI:57692"/>
    </cofactor>
</comment>
<dbReference type="PATRIC" id="fig|1423792.3.peg.1133"/>
<dbReference type="PANTHER" id="PTHR47354:SF8">
    <property type="entry name" value="1,2-PHENYLACETYL-COA EPOXIDASE, SUBUNIT E"/>
    <property type="match status" value="1"/>
</dbReference>
<proteinExistence type="predicted"/>
<keyword evidence="9" id="KW-1133">Transmembrane helix</keyword>
<keyword evidence="9" id="KW-0472">Membrane</keyword>
<dbReference type="GO" id="GO:0050660">
    <property type="term" value="F:flavin adenine dinucleotide binding"/>
    <property type="evidence" value="ECO:0007669"/>
    <property type="project" value="TreeGrafter"/>
</dbReference>
<comment type="caution">
    <text evidence="11">The sequence shown here is derived from an EMBL/GenBank/DDBJ whole genome shotgun (WGS) entry which is preliminary data.</text>
</comment>